<dbReference type="InterPro" id="IPR019887">
    <property type="entry name" value="Tscrpt_reg_AsnC/Lrp_C"/>
</dbReference>
<proteinExistence type="predicted"/>
<dbReference type="GO" id="GO:0005829">
    <property type="term" value="C:cytosol"/>
    <property type="evidence" value="ECO:0007669"/>
    <property type="project" value="TreeGrafter"/>
</dbReference>
<evidence type="ECO:0000256" key="3">
    <source>
        <dbReference type="ARBA" id="ARBA00023163"/>
    </source>
</evidence>
<keyword evidence="1" id="KW-0805">Transcription regulation</keyword>
<dbReference type="InterPro" id="IPR036388">
    <property type="entry name" value="WH-like_DNA-bd_sf"/>
</dbReference>
<dbReference type="PANTHER" id="PTHR30154">
    <property type="entry name" value="LEUCINE-RESPONSIVE REGULATORY PROTEIN"/>
    <property type="match status" value="1"/>
</dbReference>
<protein>
    <submittedName>
        <fullName evidence="5">AsnC family transcriptional regulator</fullName>
    </submittedName>
</protein>
<keyword evidence="6" id="KW-1185">Reference proteome</keyword>
<sequence length="159" mass="17634">MNRDATQSHAELLVQDGISRAIIEELQRNGRQSYAAVAKEVGLSEAAVRQRIQKLIEAQVMKIVAVTDPMQLGFTRQAMVLIRSHGDLTATADRVAELPNVDYCVVTAGRTDILAEVVCTDDEDLLETINTIRQIEGVASSETLTYLSLRKQEYDWGTK</sequence>
<keyword evidence="3" id="KW-0804">Transcription</keyword>
<evidence type="ECO:0000256" key="2">
    <source>
        <dbReference type="ARBA" id="ARBA00023125"/>
    </source>
</evidence>
<evidence type="ECO:0000259" key="4">
    <source>
        <dbReference type="PROSITE" id="PS50956"/>
    </source>
</evidence>
<evidence type="ECO:0000256" key="1">
    <source>
        <dbReference type="ARBA" id="ARBA00023015"/>
    </source>
</evidence>
<dbReference type="PROSITE" id="PS50956">
    <property type="entry name" value="HTH_ASNC_2"/>
    <property type="match status" value="1"/>
</dbReference>
<name>A0A4V2GA21_9MICC</name>
<dbReference type="GO" id="GO:0043200">
    <property type="term" value="P:response to amino acid"/>
    <property type="evidence" value="ECO:0007669"/>
    <property type="project" value="TreeGrafter"/>
</dbReference>
<accession>A0A4V2GA21</accession>
<evidence type="ECO:0000313" key="5">
    <source>
        <dbReference type="EMBL" id="RZU62626.1"/>
    </source>
</evidence>
<dbReference type="OrthoDB" id="7501856at2"/>
<dbReference type="Proteomes" id="UP000292685">
    <property type="component" value="Unassembled WGS sequence"/>
</dbReference>
<organism evidence="5 6">
    <name type="scientific">Zhihengliuella halotolerans</name>
    <dbReference type="NCBI Taxonomy" id="370736"/>
    <lineage>
        <taxon>Bacteria</taxon>
        <taxon>Bacillati</taxon>
        <taxon>Actinomycetota</taxon>
        <taxon>Actinomycetes</taxon>
        <taxon>Micrococcales</taxon>
        <taxon>Micrococcaceae</taxon>
        <taxon>Zhihengliuella</taxon>
    </lineage>
</organism>
<dbReference type="PRINTS" id="PR00033">
    <property type="entry name" value="HTHASNC"/>
</dbReference>
<dbReference type="RefSeq" id="WP_102159368.1">
    <property type="nucleotide sequence ID" value="NZ_PGGT01000036.1"/>
</dbReference>
<dbReference type="SMART" id="SM00344">
    <property type="entry name" value="HTH_ASNC"/>
    <property type="match status" value="1"/>
</dbReference>
<dbReference type="Gene3D" id="3.30.70.920">
    <property type="match status" value="1"/>
</dbReference>
<feature type="domain" description="HTH asnC-type" evidence="4">
    <location>
        <begin position="16"/>
        <end position="75"/>
    </location>
</feature>
<dbReference type="Gene3D" id="1.10.10.10">
    <property type="entry name" value="Winged helix-like DNA-binding domain superfamily/Winged helix DNA-binding domain"/>
    <property type="match status" value="1"/>
</dbReference>
<dbReference type="Pfam" id="PF13404">
    <property type="entry name" value="HTH_AsnC-type"/>
    <property type="match status" value="1"/>
</dbReference>
<dbReference type="PANTHER" id="PTHR30154:SF34">
    <property type="entry name" value="TRANSCRIPTIONAL REGULATOR AZLB"/>
    <property type="match status" value="1"/>
</dbReference>
<dbReference type="GO" id="GO:0043565">
    <property type="term" value="F:sequence-specific DNA binding"/>
    <property type="evidence" value="ECO:0007669"/>
    <property type="project" value="InterPro"/>
</dbReference>
<reference evidence="5 6" key="1">
    <citation type="submission" date="2019-02" db="EMBL/GenBank/DDBJ databases">
        <title>Sequencing the genomes of 1000 actinobacteria strains.</title>
        <authorList>
            <person name="Klenk H.-P."/>
        </authorList>
    </citation>
    <scope>NUCLEOTIDE SEQUENCE [LARGE SCALE GENOMIC DNA]</scope>
    <source>
        <strain evidence="5 6">DSM 17364</strain>
    </source>
</reference>
<dbReference type="InterPro" id="IPR000485">
    <property type="entry name" value="AsnC-type_HTH_dom"/>
</dbReference>
<keyword evidence="2" id="KW-0238">DNA-binding</keyword>
<evidence type="ECO:0000313" key="6">
    <source>
        <dbReference type="Proteomes" id="UP000292685"/>
    </source>
</evidence>
<dbReference type="InterPro" id="IPR011008">
    <property type="entry name" value="Dimeric_a/b-barrel"/>
</dbReference>
<dbReference type="InterPro" id="IPR036390">
    <property type="entry name" value="WH_DNA-bd_sf"/>
</dbReference>
<dbReference type="SUPFAM" id="SSF46785">
    <property type="entry name" value="Winged helix' DNA-binding domain"/>
    <property type="match status" value="1"/>
</dbReference>
<comment type="caution">
    <text evidence="5">The sequence shown here is derived from an EMBL/GenBank/DDBJ whole genome shotgun (WGS) entry which is preliminary data.</text>
</comment>
<dbReference type="Pfam" id="PF01037">
    <property type="entry name" value="AsnC_trans_reg"/>
    <property type="match status" value="1"/>
</dbReference>
<dbReference type="SUPFAM" id="SSF54909">
    <property type="entry name" value="Dimeric alpha+beta barrel"/>
    <property type="match status" value="1"/>
</dbReference>
<dbReference type="EMBL" id="SHLA01000001">
    <property type="protein sequence ID" value="RZU62626.1"/>
    <property type="molecule type" value="Genomic_DNA"/>
</dbReference>
<dbReference type="InterPro" id="IPR019888">
    <property type="entry name" value="Tscrpt_reg_AsnC-like"/>
</dbReference>
<gene>
    <name evidence="5" type="ORF">EV380_2224</name>
</gene>
<dbReference type="AlphaFoldDB" id="A0A4V2GA21"/>